<protein>
    <recommendedName>
        <fullName evidence="3">DZIP3-like HEPN domain-containing protein</fullName>
    </recommendedName>
</protein>
<sequence>MFIDDDILRMDRQREANQNVQVHPAFNRTKLTTDEVHFLRVIHILFRVVYPVVRMTIDHKIKQIEQENELRKTRKRGNVDSEMETGYRNNETNFNDHDSDQLSKRVEELKNTSEEFYIEFWLARLEINKDDGLYPVESDTNESAMFSKIKHINKKATQIFDGKISEKQFNQYWDDIRQELLILIAELTPGIDMIDTDQDKKQLIGKNKIM</sequence>
<proteinExistence type="predicted"/>
<gene>
    <name evidence="1" type="ORF">MCOR_2598</name>
</gene>
<keyword evidence="2" id="KW-1185">Reference proteome</keyword>
<evidence type="ECO:0000313" key="2">
    <source>
        <dbReference type="Proteomes" id="UP000507470"/>
    </source>
</evidence>
<evidence type="ECO:0008006" key="3">
    <source>
        <dbReference type="Google" id="ProtNLM"/>
    </source>
</evidence>
<dbReference type="Proteomes" id="UP000507470">
    <property type="component" value="Unassembled WGS sequence"/>
</dbReference>
<accession>A0A6J8A408</accession>
<reference evidence="1 2" key="1">
    <citation type="submission" date="2020-06" db="EMBL/GenBank/DDBJ databases">
        <authorList>
            <person name="Li R."/>
            <person name="Bekaert M."/>
        </authorList>
    </citation>
    <scope>NUCLEOTIDE SEQUENCE [LARGE SCALE GENOMIC DNA]</scope>
    <source>
        <strain evidence="2">wild</strain>
    </source>
</reference>
<name>A0A6J8A408_MYTCO</name>
<evidence type="ECO:0000313" key="1">
    <source>
        <dbReference type="EMBL" id="CAC5359917.1"/>
    </source>
</evidence>
<dbReference type="AlphaFoldDB" id="A0A6J8A408"/>
<organism evidence="1 2">
    <name type="scientific">Mytilus coruscus</name>
    <name type="common">Sea mussel</name>
    <dbReference type="NCBI Taxonomy" id="42192"/>
    <lineage>
        <taxon>Eukaryota</taxon>
        <taxon>Metazoa</taxon>
        <taxon>Spiralia</taxon>
        <taxon>Lophotrochozoa</taxon>
        <taxon>Mollusca</taxon>
        <taxon>Bivalvia</taxon>
        <taxon>Autobranchia</taxon>
        <taxon>Pteriomorphia</taxon>
        <taxon>Mytilida</taxon>
        <taxon>Mytiloidea</taxon>
        <taxon>Mytilidae</taxon>
        <taxon>Mytilinae</taxon>
        <taxon>Mytilus</taxon>
    </lineage>
</organism>
<dbReference type="EMBL" id="CACVKT020000525">
    <property type="protein sequence ID" value="CAC5359917.1"/>
    <property type="molecule type" value="Genomic_DNA"/>
</dbReference>